<protein>
    <submittedName>
        <fullName evidence="7">NADPH dehydrogenase</fullName>
        <ecNumber evidence="7">1.6.99.1</ecNumber>
    </submittedName>
</protein>
<accession>A0A380ZTA2</accession>
<keyword evidence="5 7" id="KW-0560">Oxidoreductase</keyword>
<dbReference type="GO" id="GO:0050661">
    <property type="term" value="F:NADP binding"/>
    <property type="evidence" value="ECO:0007669"/>
    <property type="project" value="InterPro"/>
</dbReference>
<dbReference type="GO" id="GO:0010181">
    <property type="term" value="F:FMN binding"/>
    <property type="evidence" value="ECO:0007669"/>
    <property type="project" value="InterPro"/>
</dbReference>
<evidence type="ECO:0000256" key="2">
    <source>
        <dbReference type="ARBA" id="ARBA00022630"/>
    </source>
</evidence>
<dbReference type="InterPro" id="IPR044152">
    <property type="entry name" value="YqjM-like"/>
</dbReference>
<dbReference type="SUPFAM" id="SSF51395">
    <property type="entry name" value="FMN-linked oxidoreductases"/>
    <property type="match status" value="1"/>
</dbReference>
<keyword evidence="4" id="KW-0521">NADP</keyword>
<dbReference type="EC" id="1.6.99.1" evidence="7"/>
<dbReference type="InterPro" id="IPR013785">
    <property type="entry name" value="Aldolase_TIM"/>
</dbReference>
<dbReference type="Pfam" id="PF00724">
    <property type="entry name" value="Oxidored_FMN"/>
    <property type="match status" value="1"/>
</dbReference>
<organism evidence="7 8">
    <name type="scientific">Bergeyella zoohelcum</name>
    <dbReference type="NCBI Taxonomy" id="1015"/>
    <lineage>
        <taxon>Bacteria</taxon>
        <taxon>Pseudomonadati</taxon>
        <taxon>Bacteroidota</taxon>
        <taxon>Flavobacteriia</taxon>
        <taxon>Flavobacteriales</taxon>
        <taxon>Weeksellaceae</taxon>
        <taxon>Bergeyella</taxon>
    </lineage>
</organism>
<dbReference type="GO" id="GO:0003959">
    <property type="term" value="F:NADPH dehydrogenase activity"/>
    <property type="evidence" value="ECO:0007669"/>
    <property type="project" value="UniProtKB-EC"/>
</dbReference>
<dbReference type="AlphaFoldDB" id="A0A380ZTA2"/>
<reference evidence="7 8" key="1">
    <citation type="submission" date="2018-06" db="EMBL/GenBank/DDBJ databases">
        <authorList>
            <consortium name="Pathogen Informatics"/>
            <person name="Doyle S."/>
        </authorList>
    </citation>
    <scope>NUCLEOTIDE SEQUENCE [LARGE SCALE GENOMIC DNA]</scope>
    <source>
        <strain evidence="7 8">NCTC11661</strain>
    </source>
</reference>
<dbReference type="EMBL" id="UFTJ01000003">
    <property type="protein sequence ID" value="SUV52561.1"/>
    <property type="molecule type" value="Genomic_DNA"/>
</dbReference>
<evidence type="ECO:0000313" key="7">
    <source>
        <dbReference type="EMBL" id="SUV52561.1"/>
    </source>
</evidence>
<name>A0A380ZTA2_9FLAO</name>
<dbReference type="PANTHER" id="PTHR43303:SF4">
    <property type="entry name" value="NADPH DEHYDROGENASE C23G7.10C-RELATED"/>
    <property type="match status" value="1"/>
</dbReference>
<feature type="domain" description="NADH:flavin oxidoreductase/NADH oxidase N-terminal" evidence="6">
    <location>
        <begin position="2"/>
        <end position="327"/>
    </location>
</feature>
<evidence type="ECO:0000313" key="8">
    <source>
        <dbReference type="Proteomes" id="UP000255515"/>
    </source>
</evidence>
<evidence type="ECO:0000256" key="5">
    <source>
        <dbReference type="ARBA" id="ARBA00023002"/>
    </source>
</evidence>
<dbReference type="Gene3D" id="3.20.20.70">
    <property type="entry name" value="Aldolase class I"/>
    <property type="match status" value="1"/>
</dbReference>
<proteinExistence type="predicted"/>
<evidence type="ECO:0000259" key="6">
    <source>
        <dbReference type="Pfam" id="PF00724"/>
    </source>
</evidence>
<evidence type="ECO:0000256" key="3">
    <source>
        <dbReference type="ARBA" id="ARBA00022643"/>
    </source>
</evidence>
<keyword evidence="3" id="KW-0288">FMN</keyword>
<dbReference type="RefSeq" id="WP_002664932.1">
    <property type="nucleotide sequence ID" value="NZ_UFTJ01000003.1"/>
</dbReference>
<dbReference type="CDD" id="cd02932">
    <property type="entry name" value="OYE_YqiM_FMN"/>
    <property type="match status" value="1"/>
</dbReference>
<comment type="cofactor">
    <cofactor evidence="1">
        <name>FMN</name>
        <dbReference type="ChEBI" id="CHEBI:58210"/>
    </cofactor>
</comment>
<evidence type="ECO:0000256" key="1">
    <source>
        <dbReference type="ARBA" id="ARBA00001917"/>
    </source>
</evidence>
<dbReference type="Proteomes" id="UP000255515">
    <property type="component" value="Unassembled WGS sequence"/>
</dbReference>
<sequence length="348" mass="38800">MIYQPITLNQLTLQNRLVLSPMCMYQSDNGFANDFHLVHYGKYALANLGLLMVEATAVVPEGRITHRCLGLWEDSQIASLKKITDFVHQHSSAKIGIQLAHAGRKASTWEGKQLAENQNPWCTVAPSALPYKAEDTFPHALTIPEIQSIITSFTHAATRAVEAGFDVIEIHAAHGYLLHQFLSPLSNTRTDEYGGVFENRIRLLLQIVETVKQSIPESMPLLVRISADEYAENGWDILQSIQLCQELKTRGVDLIDVSSGGNIHGAKISVFDGYQVPFSEAIRKEVQIPTGAVGKITTIEQANEILLQNKADVIFMARELLRNPTIFMQSLETQKAADIVHYSYLRGY</sequence>
<gene>
    <name evidence="7" type="primary">namA</name>
    <name evidence="7" type="ORF">NCTC11661_01700</name>
</gene>
<keyword evidence="2" id="KW-0285">Flavoprotein</keyword>
<dbReference type="PANTHER" id="PTHR43303">
    <property type="entry name" value="NADPH DEHYDROGENASE C23G7.10C-RELATED"/>
    <property type="match status" value="1"/>
</dbReference>
<evidence type="ECO:0000256" key="4">
    <source>
        <dbReference type="ARBA" id="ARBA00022857"/>
    </source>
</evidence>
<dbReference type="InterPro" id="IPR001155">
    <property type="entry name" value="OxRdtase_FMN_N"/>
</dbReference>